<evidence type="ECO:0000256" key="5">
    <source>
        <dbReference type="ARBA" id="ARBA00023136"/>
    </source>
</evidence>
<evidence type="ECO:0000313" key="10">
    <source>
        <dbReference type="Proteomes" id="UP000675554"/>
    </source>
</evidence>
<evidence type="ECO:0000256" key="3">
    <source>
        <dbReference type="ARBA" id="ARBA00022692"/>
    </source>
</evidence>
<protein>
    <submittedName>
        <fullName evidence="9">ABC transporter permease</fullName>
    </submittedName>
</protein>
<dbReference type="Proteomes" id="UP000675554">
    <property type="component" value="Unassembled WGS sequence"/>
</dbReference>
<evidence type="ECO:0000259" key="8">
    <source>
        <dbReference type="Pfam" id="PF02687"/>
    </source>
</evidence>
<keyword evidence="2" id="KW-1003">Cell membrane</keyword>
<keyword evidence="10" id="KW-1185">Reference proteome</keyword>
<feature type="domain" description="ABC3 transporter permease C-terminal" evidence="8">
    <location>
        <begin position="658"/>
        <end position="768"/>
    </location>
</feature>
<feature type="transmembrane region" description="Helical" evidence="7">
    <location>
        <begin position="366"/>
        <end position="385"/>
    </location>
</feature>
<evidence type="ECO:0000256" key="2">
    <source>
        <dbReference type="ARBA" id="ARBA00022475"/>
    </source>
</evidence>
<evidence type="ECO:0000256" key="1">
    <source>
        <dbReference type="ARBA" id="ARBA00004651"/>
    </source>
</evidence>
<name>A0A8T4ISS7_9ACTN</name>
<keyword evidence="5 7" id="KW-0472">Membrane</keyword>
<feature type="transmembrane region" description="Helical" evidence="7">
    <location>
        <begin position="291"/>
        <end position="312"/>
    </location>
</feature>
<feature type="transmembrane region" description="Helical" evidence="7">
    <location>
        <begin position="702"/>
        <end position="729"/>
    </location>
</feature>
<dbReference type="Pfam" id="PF02687">
    <property type="entry name" value="FtsX"/>
    <property type="match status" value="1"/>
</dbReference>
<evidence type="ECO:0000256" key="6">
    <source>
        <dbReference type="SAM" id="MobiDB-lite"/>
    </source>
</evidence>
<dbReference type="EMBL" id="JAGSMN010000224">
    <property type="protein sequence ID" value="MBR7673593.1"/>
    <property type="molecule type" value="Genomic_DNA"/>
</dbReference>
<feature type="transmembrane region" description="Helical" evidence="7">
    <location>
        <begin position="249"/>
        <end position="271"/>
    </location>
</feature>
<feature type="transmembrane region" description="Helical" evidence="7">
    <location>
        <begin position="333"/>
        <end position="354"/>
    </location>
</feature>
<dbReference type="GO" id="GO:0005886">
    <property type="term" value="C:plasma membrane"/>
    <property type="evidence" value="ECO:0007669"/>
    <property type="project" value="UniProtKB-SubCell"/>
</dbReference>
<dbReference type="PANTHER" id="PTHR30287">
    <property type="entry name" value="MEMBRANE COMPONENT OF PREDICTED ABC SUPERFAMILY METABOLITE UPTAKE TRANSPORTER"/>
    <property type="match status" value="1"/>
</dbReference>
<dbReference type="InterPro" id="IPR038766">
    <property type="entry name" value="Membrane_comp_ABC_pdt"/>
</dbReference>
<feature type="region of interest" description="Disordered" evidence="6">
    <location>
        <begin position="526"/>
        <end position="581"/>
    </location>
</feature>
<comment type="caution">
    <text evidence="9">The sequence shown here is derived from an EMBL/GenBank/DDBJ whole genome shotgun (WGS) entry which is preliminary data.</text>
</comment>
<evidence type="ECO:0000256" key="4">
    <source>
        <dbReference type="ARBA" id="ARBA00022989"/>
    </source>
</evidence>
<organism evidence="9 10">
    <name type="scientific">Streptomyces daliensis</name>
    <dbReference type="NCBI Taxonomy" id="299421"/>
    <lineage>
        <taxon>Bacteria</taxon>
        <taxon>Bacillati</taxon>
        <taxon>Actinomycetota</taxon>
        <taxon>Actinomycetes</taxon>
        <taxon>Kitasatosporales</taxon>
        <taxon>Streptomycetaceae</taxon>
        <taxon>Streptomyces</taxon>
    </lineage>
</organism>
<feature type="transmembrane region" description="Helical" evidence="7">
    <location>
        <begin position="194"/>
        <end position="217"/>
    </location>
</feature>
<accession>A0A8T4ISS7</accession>
<keyword evidence="4 7" id="KW-1133">Transmembrane helix</keyword>
<comment type="subcellular location">
    <subcellularLocation>
        <location evidence="1">Cell membrane</location>
        <topology evidence="1">Multi-pass membrane protein</topology>
    </subcellularLocation>
</comment>
<proteinExistence type="predicted"/>
<feature type="transmembrane region" description="Helical" evidence="7">
    <location>
        <begin position="412"/>
        <end position="434"/>
    </location>
</feature>
<gene>
    <name evidence="9" type="ORF">KDA82_11300</name>
</gene>
<feature type="transmembrane region" description="Helical" evidence="7">
    <location>
        <begin position="741"/>
        <end position="765"/>
    </location>
</feature>
<feature type="transmembrane region" description="Helical" evidence="7">
    <location>
        <begin position="21"/>
        <end position="41"/>
    </location>
</feature>
<dbReference type="InterPro" id="IPR003838">
    <property type="entry name" value="ABC3_permease_C"/>
</dbReference>
<reference evidence="9" key="1">
    <citation type="submission" date="2021-04" db="EMBL/GenBank/DDBJ databases">
        <title>Sequencing of actinobacteria type strains.</title>
        <authorList>
            <person name="Nguyen G.-S."/>
            <person name="Wentzel A."/>
        </authorList>
    </citation>
    <scope>NUCLEOTIDE SEQUENCE</scope>
    <source>
        <strain evidence="9">DSM 42095</strain>
    </source>
</reference>
<keyword evidence="3 7" id="KW-0812">Transmembrane</keyword>
<evidence type="ECO:0000313" key="9">
    <source>
        <dbReference type="EMBL" id="MBR7673593.1"/>
    </source>
</evidence>
<dbReference type="AlphaFoldDB" id="A0A8T4ISS7"/>
<evidence type="ECO:0000256" key="7">
    <source>
        <dbReference type="SAM" id="Phobius"/>
    </source>
</evidence>
<feature type="compositionally biased region" description="Basic and acidic residues" evidence="6">
    <location>
        <begin position="539"/>
        <end position="548"/>
    </location>
</feature>
<feature type="transmembrane region" description="Helical" evidence="7">
    <location>
        <begin position="655"/>
        <end position="675"/>
    </location>
</feature>
<dbReference type="PANTHER" id="PTHR30287:SF2">
    <property type="entry name" value="BLL1001 PROTEIN"/>
    <property type="match status" value="1"/>
</dbReference>
<sequence length="776" mass="82188">MWARDLFLGARFAVGGGRQGWTRTLLTAVGVGLGVALLLLATSVPEIIDNRSAREEARSAGTQYTETEPPRTERTMLTSDANTRFHGEQLYGRQLRAEGSDPILPPGVEKLPGPGEMIVSPALKEYLATDEGKVLAGRLDARVVGGIGDEGLLGPGELAFYKGSSDISLKSGAHRVEGFAQTEQQGEQPMDPTILLLVVVACAVLVMPIAAFVATAVRFGGERRDARLAALRLVGTDARMTRRIAAGESLVGALLGLVAGAWFFLLGRTSIAAMEISGISVFPSDVLPAPALVALIVLAVPVAAVLVTLFAMRGIAVEPLGVVRQSARRSRRLWWRLLPTAAGVLLLVPLAGSLTGDEADVDTKKIVAAVVLLLSGAVLLLPWAVERVVRKLSGGPLSWQLATRRLQLSSGVATRAVSGITIAVAGAIALQMVFTAVEAKATQDTGQDPALAQAQIYGQYTTVEQAAKLNKALKGTDGVKEAQGSLQAYVGLTGTTADGVSVTVGDCATLRELARIGDCREGQTFLARSSESDEPDEPQPERGDRLALDEIEGGGSKAAKDPRDRWTVPGSAKEVTSRKTADGQYTSGVMVTPSAMPVERLKEASYRAAVRTDLSDPEAMENVRTTVFQADPAYNIFEMKTRTTSGEFLGIQRGLTAASAAVLLLIGFSMIITTLEQLRERKRQLSVLVAFGTRRSTLGASVLWQTAVPVVLGLALATVFGLGLGWGLLRTMGQAKVDWLAFLPAVGVGFGVIAMVTLVSLPPLWRMMRPDGLRTE</sequence>